<dbReference type="GO" id="GO:0016301">
    <property type="term" value="F:kinase activity"/>
    <property type="evidence" value="ECO:0007669"/>
    <property type="project" value="UniProtKB-KW"/>
</dbReference>
<dbReference type="InterPro" id="IPR043129">
    <property type="entry name" value="ATPase_NBD"/>
</dbReference>
<dbReference type="Proteomes" id="UP000295293">
    <property type="component" value="Unassembled WGS sequence"/>
</dbReference>
<sequence>MATRVIASFDIGGTNMRAAVVAVDGRRAEVLEQHRRPTPSHLLAPEVTAQERLADVIDFMVTFADQARQRAQADAVAAAFPGPLDAQGRVAALPTLWGSEGASLCPLALDRLLAERLPGMPVRIYNDVSAAGFRFVAEHPDFALFTLGSGVGLKVFINGQPQVGPHGRGGELTHMVFDASADAPMCDCGGRGHLGALASGRAWQRQAEHAAAGEGAAVELDAFAEPLARAVAMIHYTLGLETFLFAGGLAEGLGEPLRAAIVRRLPGQGWQQGQDWDAMIRLAPADDAHALIGGALALAGEPRPTAG</sequence>
<gene>
    <name evidence="2" type="ORF">DFR29_103244</name>
</gene>
<dbReference type="SUPFAM" id="SSF53067">
    <property type="entry name" value="Actin-like ATPase domain"/>
    <property type="match status" value="1"/>
</dbReference>
<keyword evidence="2" id="KW-0418">Kinase</keyword>
<dbReference type="CDD" id="cd23763">
    <property type="entry name" value="ASKHA_ATPase_ROK"/>
    <property type="match status" value="1"/>
</dbReference>
<dbReference type="PANTHER" id="PTHR18964:SF149">
    <property type="entry name" value="BIFUNCTIONAL UDP-N-ACETYLGLUCOSAMINE 2-EPIMERASE_N-ACETYLMANNOSAMINE KINASE"/>
    <property type="match status" value="1"/>
</dbReference>
<evidence type="ECO:0000313" key="2">
    <source>
        <dbReference type="EMBL" id="TDR46708.1"/>
    </source>
</evidence>
<comment type="caution">
    <text evidence="2">The sequence shown here is derived from an EMBL/GenBank/DDBJ whole genome shotgun (WGS) entry which is preliminary data.</text>
</comment>
<dbReference type="InterPro" id="IPR000600">
    <property type="entry name" value="ROK"/>
</dbReference>
<evidence type="ECO:0000256" key="1">
    <source>
        <dbReference type="ARBA" id="ARBA00006479"/>
    </source>
</evidence>
<dbReference type="PANTHER" id="PTHR18964">
    <property type="entry name" value="ROK (REPRESSOR, ORF, KINASE) FAMILY"/>
    <property type="match status" value="1"/>
</dbReference>
<keyword evidence="2" id="KW-0808">Transferase</keyword>
<dbReference type="RefSeq" id="WP_133817841.1">
    <property type="nucleotide sequence ID" value="NZ_SNZH01000003.1"/>
</dbReference>
<dbReference type="Pfam" id="PF00480">
    <property type="entry name" value="ROK"/>
    <property type="match status" value="1"/>
</dbReference>
<dbReference type="AlphaFoldDB" id="A0A4R6Z4T9"/>
<protein>
    <submittedName>
        <fullName evidence="2">Glucokinase</fullName>
    </submittedName>
</protein>
<name>A0A4R6Z4T9_9GAMM</name>
<dbReference type="OrthoDB" id="9810372at2"/>
<evidence type="ECO:0000313" key="3">
    <source>
        <dbReference type="Proteomes" id="UP000295293"/>
    </source>
</evidence>
<accession>A0A4R6Z4T9</accession>
<comment type="similarity">
    <text evidence="1">Belongs to the ROK (NagC/XylR) family.</text>
</comment>
<dbReference type="EMBL" id="SNZH01000003">
    <property type="protein sequence ID" value="TDR46708.1"/>
    <property type="molecule type" value="Genomic_DNA"/>
</dbReference>
<keyword evidence="3" id="KW-1185">Reference proteome</keyword>
<organism evidence="2 3">
    <name type="scientific">Tahibacter aquaticus</name>
    <dbReference type="NCBI Taxonomy" id="520092"/>
    <lineage>
        <taxon>Bacteria</taxon>
        <taxon>Pseudomonadati</taxon>
        <taxon>Pseudomonadota</taxon>
        <taxon>Gammaproteobacteria</taxon>
        <taxon>Lysobacterales</taxon>
        <taxon>Rhodanobacteraceae</taxon>
        <taxon>Tahibacter</taxon>
    </lineage>
</organism>
<reference evidence="2 3" key="1">
    <citation type="submission" date="2019-03" db="EMBL/GenBank/DDBJ databases">
        <title>Genomic Encyclopedia of Type Strains, Phase IV (KMG-IV): sequencing the most valuable type-strain genomes for metagenomic binning, comparative biology and taxonomic classification.</title>
        <authorList>
            <person name="Goeker M."/>
        </authorList>
    </citation>
    <scope>NUCLEOTIDE SEQUENCE [LARGE SCALE GENOMIC DNA]</scope>
    <source>
        <strain evidence="2 3">DSM 21667</strain>
    </source>
</reference>
<dbReference type="Gene3D" id="3.30.420.40">
    <property type="match status" value="2"/>
</dbReference>
<proteinExistence type="inferred from homology"/>